<evidence type="ECO:0000259" key="17">
    <source>
        <dbReference type="PROSITE" id="PS50109"/>
    </source>
</evidence>
<dbReference type="PANTHER" id="PTHR42878">
    <property type="entry name" value="TWO-COMPONENT HISTIDINE KINASE"/>
    <property type="match status" value="1"/>
</dbReference>
<dbReference type="PROSITE" id="PS50887">
    <property type="entry name" value="GGDEF"/>
    <property type="match status" value="1"/>
</dbReference>
<dbReference type="InterPro" id="IPR013656">
    <property type="entry name" value="PAS_4"/>
</dbReference>
<dbReference type="InterPro" id="IPR000014">
    <property type="entry name" value="PAS"/>
</dbReference>
<evidence type="ECO:0000256" key="13">
    <source>
        <dbReference type="ARBA" id="ARBA00023136"/>
    </source>
</evidence>
<dbReference type="InterPro" id="IPR050351">
    <property type="entry name" value="BphY/WalK/GraS-like"/>
</dbReference>
<keyword evidence="11 16" id="KW-1133">Transmembrane helix</keyword>
<evidence type="ECO:0000256" key="7">
    <source>
        <dbReference type="ARBA" id="ARBA00022692"/>
    </source>
</evidence>
<evidence type="ECO:0000256" key="8">
    <source>
        <dbReference type="ARBA" id="ARBA00022741"/>
    </source>
</evidence>
<feature type="transmembrane region" description="Helical" evidence="16">
    <location>
        <begin position="42"/>
        <end position="60"/>
    </location>
</feature>
<feature type="domain" description="Histidine kinase" evidence="17">
    <location>
        <begin position="468"/>
        <end position="690"/>
    </location>
</feature>
<feature type="transmembrane region" description="Helical" evidence="16">
    <location>
        <begin position="239"/>
        <end position="254"/>
    </location>
</feature>
<dbReference type="InterPro" id="IPR003661">
    <property type="entry name" value="HisK_dim/P_dom"/>
</dbReference>
<evidence type="ECO:0000256" key="2">
    <source>
        <dbReference type="ARBA" id="ARBA00004141"/>
    </source>
</evidence>
<reference evidence="19" key="1">
    <citation type="submission" date="2021-01" db="EMBL/GenBank/DDBJ databases">
        <title>Whole genome shotgun sequence of Actinoplanes cyaneus NBRC 14990.</title>
        <authorList>
            <person name="Komaki H."/>
            <person name="Tamura T."/>
        </authorList>
    </citation>
    <scope>NUCLEOTIDE SEQUENCE</scope>
    <source>
        <strain evidence="19">NBRC 14990</strain>
    </source>
</reference>
<name>A0A919IJY8_9ACTN</name>
<dbReference type="GO" id="GO:0005524">
    <property type="term" value="F:ATP binding"/>
    <property type="evidence" value="ECO:0007669"/>
    <property type="project" value="UniProtKB-KW"/>
</dbReference>
<dbReference type="NCBIfam" id="TIGR00254">
    <property type="entry name" value="GGDEF"/>
    <property type="match status" value="1"/>
</dbReference>
<dbReference type="SUPFAM" id="SSF55874">
    <property type="entry name" value="ATPase domain of HSP90 chaperone/DNA topoisomerase II/histidine kinase"/>
    <property type="match status" value="1"/>
</dbReference>
<dbReference type="InterPro" id="IPR000160">
    <property type="entry name" value="GGDEF_dom"/>
</dbReference>
<dbReference type="SUPFAM" id="SSF55781">
    <property type="entry name" value="GAF domain-like"/>
    <property type="match status" value="1"/>
</dbReference>
<keyword evidence="20" id="KW-1185">Reference proteome</keyword>
<dbReference type="SUPFAM" id="SSF55785">
    <property type="entry name" value="PYP-like sensor domain (PAS domain)"/>
    <property type="match status" value="1"/>
</dbReference>
<feature type="transmembrane region" description="Helical" evidence="16">
    <location>
        <begin position="175"/>
        <end position="195"/>
    </location>
</feature>
<dbReference type="InterPro" id="IPR043128">
    <property type="entry name" value="Rev_trsase/Diguanyl_cyclase"/>
</dbReference>
<evidence type="ECO:0000256" key="11">
    <source>
        <dbReference type="ARBA" id="ARBA00022989"/>
    </source>
</evidence>
<feature type="transmembrane region" description="Helical" evidence="16">
    <location>
        <begin position="132"/>
        <end position="155"/>
    </location>
</feature>
<dbReference type="Pfam" id="PF02518">
    <property type="entry name" value="HATPase_c"/>
    <property type="match status" value="1"/>
</dbReference>
<keyword evidence="8" id="KW-0547">Nucleotide-binding</keyword>
<evidence type="ECO:0000313" key="20">
    <source>
        <dbReference type="Proteomes" id="UP000619479"/>
    </source>
</evidence>
<feature type="transmembrane region" description="Helical" evidence="16">
    <location>
        <begin position="266"/>
        <end position="287"/>
    </location>
</feature>
<feature type="transmembrane region" description="Helical" evidence="16">
    <location>
        <begin position="293"/>
        <end position="313"/>
    </location>
</feature>
<feature type="transmembrane region" description="Helical" evidence="16">
    <location>
        <begin position="67"/>
        <end position="85"/>
    </location>
</feature>
<dbReference type="GO" id="GO:0000156">
    <property type="term" value="F:phosphorelay response regulator activity"/>
    <property type="evidence" value="ECO:0007669"/>
    <property type="project" value="TreeGrafter"/>
</dbReference>
<dbReference type="AlphaFoldDB" id="A0A919IJY8"/>
<dbReference type="InterPro" id="IPR005467">
    <property type="entry name" value="His_kinase_dom"/>
</dbReference>
<sequence length="1054" mass="111966">MLNAGAVGAAVGFGSSLARTVAFAVAYLGATYAGRLTVMDATNLSLVWPAAGVSAVWAVVQFRSRWRTLDVVALSGVTIVVNLVTGAPAVLAGWFVAANLLQAWIFARLCHRWLPDAWGGVHVQPLSRLTELWRLVAAAFLATAGGALVGPTGLWLTSGTYSWAATAVWLTRNTVSILLIGAATVLVGKALQTWWSASPRVSWHARWAGLPARRRAEYVSLTVLSIAVYGVVFGLDHRLPLAFLVIALTMWAGLRLNTTFVVLHDLVFGSVTVVFTLHGTGVFAQIASHPARAMVAQLFVGMIAVAGLALALGRDDRAALLASLTAAERSAARQARMMGAIIDAMSEGLTVVDSQGRFLLRNPAVRRLMRGVVSDSDTMAKPEYYGLFHPDGRPLQPDEMPYRRALAGTDVRDMDILIRNPGLPDGRVLSVSAVALPEEDGGRYAVSVFHDVTAERRHRDELAAFAGAVAHDLQNPLATVEGWSEALAEIIGEVPEHAARAELADAVVRIRRASARMRNMINDLLEYTTARDATLSPTMVDLGDLVDDIAMARIDQAQSNGAPIPAFVVGELHPAYADPVLIRQLLENLLGNAIKYTARGTAARIAVATEVVDEMVTVTIDDNGIGIPEGQHEAVFDNFHRAHRGAGHSGTGLGLGICKRIVERHGGTIRATGNPAGSGTRLVLTLPATPDALAARQHSDPVTEADQAGPAPVGAAPPADLSAGETDEPSLRPAATFEHAARLILDYLHDRIPLAFWAVTRVENGRQTYLYLDADNGYGLHQGESHPWQDSFCMHMAAGQAPSVARDAQQVPVYAAAGVNQLIDIGTYAGAAITEPDGTLFGAICGLDPQTHTGDPRMTDAEPLLALLGRLLTVALAADRARDRSANAMLHQQLSAETDALTGLPNRRAWQRLIEQAETRFARLADPTVIAVLDLDGLKMINDSQGHGAGDTYLIVAAAAMHRALRDTDVVARLGGDEFGFLLHKCTEDDAPAVVARISAELGKAGVRASIGWHAVTGAESFAATVEKADAAMYATKLKNRGPRQASVTAPGAA</sequence>
<comment type="subcellular location">
    <subcellularLocation>
        <location evidence="3">Cell membrane</location>
    </subcellularLocation>
    <subcellularLocation>
        <location evidence="2">Membrane</location>
        <topology evidence="2">Multi-pass membrane protein</topology>
    </subcellularLocation>
</comment>
<dbReference type="Gene3D" id="3.30.565.10">
    <property type="entry name" value="Histidine kinase-like ATPase, C-terminal domain"/>
    <property type="match status" value="1"/>
</dbReference>
<feature type="domain" description="GGDEF" evidence="18">
    <location>
        <begin position="926"/>
        <end position="1051"/>
    </location>
</feature>
<evidence type="ECO:0000256" key="10">
    <source>
        <dbReference type="ARBA" id="ARBA00022840"/>
    </source>
</evidence>
<dbReference type="InterPro" id="IPR036097">
    <property type="entry name" value="HisK_dim/P_sf"/>
</dbReference>
<evidence type="ECO:0000256" key="1">
    <source>
        <dbReference type="ARBA" id="ARBA00000085"/>
    </source>
</evidence>
<evidence type="ECO:0000256" key="5">
    <source>
        <dbReference type="ARBA" id="ARBA00022553"/>
    </source>
</evidence>
<dbReference type="SMART" id="SM00267">
    <property type="entry name" value="GGDEF"/>
    <property type="match status" value="1"/>
</dbReference>
<dbReference type="InterPro" id="IPR035965">
    <property type="entry name" value="PAS-like_dom_sf"/>
</dbReference>
<keyword evidence="9" id="KW-0418">Kinase</keyword>
<dbReference type="PRINTS" id="PR00344">
    <property type="entry name" value="BCTRLSENSOR"/>
</dbReference>
<dbReference type="Pfam" id="PF08448">
    <property type="entry name" value="PAS_4"/>
    <property type="match status" value="1"/>
</dbReference>
<dbReference type="Gene3D" id="1.10.287.130">
    <property type="match status" value="1"/>
</dbReference>
<dbReference type="PROSITE" id="PS50109">
    <property type="entry name" value="HIS_KIN"/>
    <property type="match status" value="1"/>
</dbReference>
<evidence type="ECO:0000256" key="14">
    <source>
        <dbReference type="ARBA" id="ARBA00039401"/>
    </source>
</evidence>
<dbReference type="GO" id="GO:0005886">
    <property type="term" value="C:plasma membrane"/>
    <property type="evidence" value="ECO:0007669"/>
    <property type="project" value="UniProtKB-SubCell"/>
</dbReference>
<organism evidence="19 20">
    <name type="scientific">Actinoplanes cyaneus</name>
    <dbReference type="NCBI Taxonomy" id="52696"/>
    <lineage>
        <taxon>Bacteria</taxon>
        <taxon>Bacillati</taxon>
        <taxon>Actinomycetota</taxon>
        <taxon>Actinomycetes</taxon>
        <taxon>Micromonosporales</taxon>
        <taxon>Micromonosporaceae</taxon>
        <taxon>Actinoplanes</taxon>
    </lineage>
</organism>
<dbReference type="GO" id="GO:0000155">
    <property type="term" value="F:phosphorelay sensor kinase activity"/>
    <property type="evidence" value="ECO:0007669"/>
    <property type="project" value="InterPro"/>
</dbReference>
<keyword evidence="7 16" id="KW-0812">Transmembrane</keyword>
<dbReference type="InterPro" id="IPR003594">
    <property type="entry name" value="HATPase_dom"/>
</dbReference>
<evidence type="ECO:0000259" key="18">
    <source>
        <dbReference type="PROSITE" id="PS50887"/>
    </source>
</evidence>
<dbReference type="InterPro" id="IPR036890">
    <property type="entry name" value="HATPase_C_sf"/>
</dbReference>
<dbReference type="PANTHER" id="PTHR42878:SF7">
    <property type="entry name" value="SENSOR HISTIDINE KINASE GLRK"/>
    <property type="match status" value="1"/>
</dbReference>
<dbReference type="Proteomes" id="UP000619479">
    <property type="component" value="Unassembled WGS sequence"/>
</dbReference>
<evidence type="ECO:0000313" key="19">
    <source>
        <dbReference type="EMBL" id="GID67214.1"/>
    </source>
</evidence>
<dbReference type="SUPFAM" id="SSF55073">
    <property type="entry name" value="Nucleotide cyclase"/>
    <property type="match status" value="1"/>
</dbReference>
<dbReference type="InterPro" id="IPR004358">
    <property type="entry name" value="Sig_transdc_His_kin-like_C"/>
</dbReference>
<evidence type="ECO:0000256" key="3">
    <source>
        <dbReference type="ARBA" id="ARBA00004236"/>
    </source>
</evidence>
<feature type="compositionally biased region" description="Low complexity" evidence="15">
    <location>
        <begin position="708"/>
        <end position="719"/>
    </location>
</feature>
<dbReference type="Pfam" id="PF00990">
    <property type="entry name" value="GGDEF"/>
    <property type="match status" value="1"/>
</dbReference>
<dbReference type="CDD" id="cd00082">
    <property type="entry name" value="HisKA"/>
    <property type="match status" value="1"/>
</dbReference>
<dbReference type="InterPro" id="IPR029787">
    <property type="entry name" value="Nucleotide_cyclase"/>
</dbReference>
<comment type="caution">
    <text evidence="19">The sequence shown here is derived from an EMBL/GenBank/DDBJ whole genome shotgun (WGS) entry which is preliminary data.</text>
</comment>
<proteinExistence type="predicted"/>
<protein>
    <recommendedName>
        <fullName evidence="14">Sensor-like histidine kinase SenX3</fullName>
        <ecNumber evidence="4">2.7.13.3</ecNumber>
    </recommendedName>
</protein>
<gene>
    <name evidence="19" type="ORF">Acy02nite_50950</name>
</gene>
<evidence type="ECO:0000256" key="6">
    <source>
        <dbReference type="ARBA" id="ARBA00022679"/>
    </source>
</evidence>
<dbReference type="SMART" id="SM00091">
    <property type="entry name" value="PAS"/>
    <property type="match status" value="1"/>
</dbReference>
<dbReference type="CDD" id="cd00075">
    <property type="entry name" value="HATPase"/>
    <property type="match status" value="1"/>
</dbReference>
<dbReference type="SMART" id="SM00387">
    <property type="entry name" value="HATPase_c"/>
    <property type="match status" value="1"/>
</dbReference>
<accession>A0A919IJY8</accession>
<evidence type="ECO:0000256" key="9">
    <source>
        <dbReference type="ARBA" id="ARBA00022777"/>
    </source>
</evidence>
<dbReference type="Gene3D" id="3.30.450.20">
    <property type="entry name" value="PAS domain"/>
    <property type="match status" value="1"/>
</dbReference>
<feature type="region of interest" description="Disordered" evidence="15">
    <location>
        <begin position="693"/>
        <end position="730"/>
    </location>
</feature>
<keyword evidence="10" id="KW-0067">ATP-binding</keyword>
<evidence type="ECO:0000256" key="15">
    <source>
        <dbReference type="SAM" id="MobiDB-lite"/>
    </source>
</evidence>
<dbReference type="SMART" id="SM00388">
    <property type="entry name" value="HisKA"/>
    <property type="match status" value="1"/>
</dbReference>
<dbReference type="EMBL" id="BOMH01000038">
    <property type="protein sequence ID" value="GID67214.1"/>
    <property type="molecule type" value="Genomic_DNA"/>
</dbReference>
<dbReference type="SUPFAM" id="SSF47384">
    <property type="entry name" value="Homodimeric domain of signal transducing histidine kinase"/>
    <property type="match status" value="1"/>
</dbReference>
<dbReference type="Pfam" id="PF00512">
    <property type="entry name" value="HisKA"/>
    <property type="match status" value="1"/>
</dbReference>
<dbReference type="CDD" id="cd01949">
    <property type="entry name" value="GGDEF"/>
    <property type="match status" value="1"/>
</dbReference>
<evidence type="ECO:0000256" key="16">
    <source>
        <dbReference type="SAM" id="Phobius"/>
    </source>
</evidence>
<keyword evidence="6" id="KW-0808">Transferase</keyword>
<evidence type="ECO:0000256" key="4">
    <source>
        <dbReference type="ARBA" id="ARBA00012438"/>
    </source>
</evidence>
<evidence type="ECO:0000256" key="12">
    <source>
        <dbReference type="ARBA" id="ARBA00023012"/>
    </source>
</evidence>
<dbReference type="Gene3D" id="3.30.70.270">
    <property type="match status" value="1"/>
</dbReference>
<dbReference type="EC" id="2.7.13.3" evidence="4"/>
<keyword evidence="13 16" id="KW-0472">Membrane</keyword>
<dbReference type="GO" id="GO:0030295">
    <property type="term" value="F:protein kinase activator activity"/>
    <property type="evidence" value="ECO:0007669"/>
    <property type="project" value="TreeGrafter"/>
</dbReference>
<keyword evidence="5" id="KW-0597">Phosphoprotein</keyword>
<keyword evidence="12" id="KW-0902">Two-component regulatory system</keyword>
<dbReference type="GO" id="GO:0007234">
    <property type="term" value="P:osmosensory signaling via phosphorelay pathway"/>
    <property type="evidence" value="ECO:0007669"/>
    <property type="project" value="TreeGrafter"/>
</dbReference>
<comment type="catalytic activity">
    <reaction evidence="1">
        <text>ATP + protein L-histidine = ADP + protein N-phospho-L-histidine.</text>
        <dbReference type="EC" id="2.7.13.3"/>
    </reaction>
</comment>
<feature type="transmembrane region" description="Helical" evidence="16">
    <location>
        <begin position="216"/>
        <end position="233"/>
    </location>
</feature>